<evidence type="ECO:0000256" key="1">
    <source>
        <dbReference type="SAM" id="SignalP"/>
    </source>
</evidence>
<gene>
    <name evidence="3" type="ORF">CSC78_03475</name>
</gene>
<dbReference type="PANTHER" id="PTHR15032">
    <property type="entry name" value="N-ACYL-PHOSPHATIDYLETHANOLAMINE-HYDROLYZING PHOSPHOLIPASE D"/>
    <property type="match status" value="1"/>
</dbReference>
<comment type="caution">
    <text evidence="3">The sequence shown here is derived from an EMBL/GenBank/DDBJ whole genome shotgun (WGS) entry which is preliminary data.</text>
</comment>
<feature type="chain" id="PRO_5046144906" evidence="1">
    <location>
        <begin position="33"/>
        <end position="370"/>
    </location>
</feature>
<sequence length="370" mass="41595">MTKVSTPVPRRRKRLKPLAAAACVSATAFAYAGLSGCATLSYPQSPQFGEDGFQNERKPRPMGWRQTSKLWWDFLVTGKPAGTVPSGSIPMQALTRQHLDAAPDGTLYRLGHSTVLLKLDGRFWLTDPVFSERASPVQWAGPKRFHAPPIALDDLPPLSAVVLSHDHYDHLDRDTVRALATKTAVFLTPLGVGDRLVRWGVPREKVRQLDWWDDVQLDGVRFTATPSQHFSGRTLFDRNATLWASWVIQADGLKVFFSGDTGYFDGFRAIGERLGPFDLTLLECGAYDRRWQDVHMLPEQTLQAHRDLRGRSMVPIHNSTFDLAFHGWSEPMERLYTLSEQADVDIATPVIGQPLAIARPVDTQPWWRSE</sequence>
<keyword evidence="1" id="KW-0732">Signal</keyword>
<proteinExistence type="predicted"/>
<feature type="signal peptide" evidence="1">
    <location>
        <begin position="1"/>
        <end position="32"/>
    </location>
</feature>
<dbReference type="Pfam" id="PF12706">
    <property type="entry name" value="Lactamase_B_2"/>
    <property type="match status" value="1"/>
</dbReference>
<organism evidence="3 4">
    <name type="scientific">Pseudoxanthomonas japonensis</name>
    <dbReference type="NCBI Taxonomy" id="69284"/>
    <lineage>
        <taxon>Bacteria</taxon>
        <taxon>Pseudomonadati</taxon>
        <taxon>Pseudomonadota</taxon>
        <taxon>Gammaproteobacteria</taxon>
        <taxon>Lysobacterales</taxon>
        <taxon>Lysobacteraceae</taxon>
        <taxon>Pseudoxanthomonas</taxon>
    </lineage>
</organism>
<dbReference type="InterPro" id="IPR001279">
    <property type="entry name" value="Metallo-B-lactamas"/>
</dbReference>
<keyword evidence="4" id="KW-1185">Reference proteome</keyword>
<feature type="domain" description="Metallo-beta-lactamase" evidence="2">
    <location>
        <begin position="125"/>
        <end position="317"/>
    </location>
</feature>
<dbReference type="PANTHER" id="PTHR15032:SF4">
    <property type="entry name" value="N-ACYL-PHOSPHATIDYLETHANOLAMINE-HYDROLYZING PHOSPHOLIPASE D"/>
    <property type="match status" value="1"/>
</dbReference>
<evidence type="ECO:0000313" key="4">
    <source>
        <dbReference type="Proteomes" id="UP000781710"/>
    </source>
</evidence>
<name>A0ABQ6ZKB8_9GAMM</name>
<dbReference type="GO" id="GO:0016787">
    <property type="term" value="F:hydrolase activity"/>
    <property type="evidence" value="ECO:0007669"/>
    <property type="project" value="UniProtKB-KW"/>
</dbReference>
<dbReference type="Proteomes" id="UP000781710">
    <property type="component" value="Unassembled WGS sequence"/>
</dbReference>
<dbReference type="Gene3D" id="3.60.15.10">
    <property type="entry name" value="Ribonuclease Z/Hydroxyacylglutathione hydrolase-like"/>
    <property type="match status" value="1"/>
</dbReference>
<dbReference type="InterPro" id="IPR036866">
    <property type="entry name" value="RibonucZ/Hydroxyglut_hydro"/>
</dbReference>
<dbReference type="SUPFAM" id="SSF56281">
    <property type="entry name" value="Metallo-hydrolase/oxidoreductase"/>
    <property type="match status" value="1"/>
</dbReference>
<keyword evidence="3" id="KW-0378">Hydrolase</keyword>
<dbReference type="EMBL" id="PDWW01000003">
    <property type="protein sequence ID" value="KAF1726626.1"/>
    <property type="molecule type" value="Genomic_DNA"/>
</dbReference>
<accession>A0ABQ6ZKB8</accession>
<evidence type="ECO:0000259" key="2">
    <source>
        <dbReference type="Pfam" id="PF12706"/>
    </source>
</evidence>
<protein>
    <submittedName>
        <fullName evidence="3">Hydrolase</fullName>
    </submittedName>
</protein>
<evidence type="ECO:0000313" key="3">
    <source>
        <dbReference type="EMBL" id="KAF1726626.1"/>
    </source>
</evidence>
<reference evidence="3 4" key="1">
    <citation type="submission" date="2017-10" db="EMBL/GenBank/DDBJ databases">
        <title>Whole genome sequencing of members of genus Pseudoxanthomonas.</title>
        <authorList>
            <person name="Kumar S."/>
            <person name="Bansal K."/>
            <person name="Kaur A."/>
            <person name="Patil P."/>
            <person name="Sharma S."/>
            <person name="Patil P.B."/>
        </authorList>
    </citation>
    <scope>NUCLEOTIDE SEQUENCE [LARGE SCALE GENOMIC DNA]</scope>
    <source>
        <strain evidence="3 4">DSM 17109</strain>
    </source>
</reference>